<dbReference type="RefSeq" id="XP_007743526.1">
    <property type="nucleotide sequence ID" value="XM_007745336.1"/>
</dbReference>
<proteinExistence type="predicted"/>
<keyword evidence="3" id="KW-1185">Reference proteome</keyword>
<dbReference type="EMBL" id="AMGX01000006">
    <property type="protein sequence ID" value="EXJ72228.1"/>
    <property type="molecule type" value="Genomic_DNA"/>
</dbReference>
<comment type="caution">
    <text evidence="2">The sequence shown here is derived from an EMBL/GenBank/DDBJ whole genome shotgun (WGS) entry which is preliminary data.</text>
</comment>
<dbReference type="GO" id="GO:0016747">
    <property type="term" value="F:acyltransferase activity, transferring groups other than amino-acyl groups"/>
    <property type="evidence" value="ECO:0007669"/>
    <property type="project" value="InterPro"/>
</dbReference>
<dbReference type="SUPFAM" id="SSF55729">
    <property type="entry name" value="Acyl-CoA N-acyltransferases (Nat)"/>
    <property type="match status" value="1"/>
</dbReference>
<dbReference type="Pfam" id="PF00583">
    <property type="entry name" value="Acetyltransf_1"/>
    <property type="match status" value="1"/>
</dbReference>
<dbReference type="GeneID" id="19189453"/>
<reference evidence="2 3" key="1">
    <citation type="submission" date="2013-03" db="EMBL/GenBank/DDBJ databases">
        <title>The Genome Sequence of Cladophialophora psammophila CBS 110553.</title>
        <authorList>
            <consortium name="The Broad Institute Genomics Platform"/>
            <person name="Cuomo C."/>
            <person name="de Hoog S."/>
            <person name="Gorbushina A."/>
            <person name="Walker B."/>
            <person name="Young S.K."/>
            <person name="Zeng Q."/>
            <person name="Gargeya S."/>
            <person name="Fitzgerald M."/>
            <person name="Haas B."/>
            <person name="Abouelleil A."/>
            <person name="Allen A.W."/>
            <person name="Alvarado L."/>
            <person name="Arachchi H.M."/>
            <person name="Berlin A.M."/>
            <person name="Chapman S.B."/>
            <person name="Gainer-Dewar J."/>
            <person name="Goldberg J."/>
            <person name="Griggs A."/>
            <person name="Gujja S."/>
            <person name="Hansen M."/>
            <person name="Howarth C."/>
            <person name="Imamovic A."/>
            <person name="Ireland A."/>
            <person name="Larimer J."/>
            <person name="McCowan C."/>
            <person name="Murphy C."/>
            <person name="Pearson M."/>
            <person name="Poon T.W."/>
            <person name="Priest M."/>
            <person name="Roberts A."/>
            <person name="Saif S."/>
            <person name="Shea T."/>
            <person name="Sisk P."/>
            <person name="Sykes S."/>
            <person name="Wortman J."/>
            <person name="Nusbaum C."/>
            <person name="Birren B."/>
        </authorList>
    </citation>
    <scope>NUCLEOTIDE SEQUENCE [LARGE SCALE GENOMIC DNA]</scope>
    <source>
        <strain evidence="2 3">CBS 110553</strain>
    </source>
</reference>
<evidence type="ECO:0000313" key="3">
    <source>
        <dbReference type="Proteomes" id="UP000019471"/>
    </source>
</evidence>
<dbReference type="PANTHER" id="PTHR47542:SF2">
    <property type="entry name" value="ACYL-COA N-ACYLTRANSFERASES (NAT) SUPERFAMILY PROTEIN"/>
    <property type="match status" value="1"/>
</dbReference>
<dbReference type="eggNOG" id="KOG3139">
    <property type="taxonomic scope" value="Eukaryota"/>
</dbReference>
<dbReference type="AlphaFoldDB" id="W9WWA0"/>
<dbReference type="InterPro" id="IPR016181">
    <property type="entry name" value="Acyl_CoA_acyltransferase"/>
</dbReference>
<evidence type="ECO:0000313" key="2">
    <source>
        <dbReference type="EMBL" id="EXJ72228.1"/>
    </source>
</evidence>
<evidence type="ECO:0000259" key="1">
    <source>
        <dbReference type="PROSITE" id="PS51186"/>
    </source>
</evidence>
<dbReference type="PANTHER" id="PTHR47542">
    <property type="entry name" value="ACYL-COA N-ACYLTRANSFERASES (NAT) SUPERFAMILY PROTEIN"/>
    <property type="match status" value="1"/>
</dbReference>
<dbReference type="InterPro" id="IPR000182">
    <property type="entry name" value="GNAT_dom"/>
</dbReference>
<feature type="domain" description="N-acetyltransferase" evidence="1">
    <location>
        <begin position="24"/>
        <end position="171"/>
    </location>
</feature>
<sequence length="172" mass="19321">MPCGGAMGHHDSSCPTPIFHNLRRLPRPTAPRILHEMRSLEGKVFASHEVFHFDEKVLKQRNMEVIVGLSDRAGCSTVVAYAVVVKWNHRLLLHKICVSPAARGHGIGSLLVQKVIEDSKCWSCRAIELWVDEANHIARGLYSKYGFVVQDTVNDYYSPGRNGLKMVQMLQS</sequence>
<accession>W9WWA0</accession>
<dbReference type="Gene3D" id="3.40.630.30">
    <property type="match status" value="1"/>
</dbReference>
<protein>
    <recommendedName>
        <fullName evidence="1">N-acetyltransferase domain-containing protein</fullName>
    </recommendedName>
</protein>
<dbReference type="HOGENOM" id="CLU_013985_9_0_1"/>
<name>W9WWA0_9EURO</name>
<organism evidence="2 3">
    <name type="scientific">Cladophialophora psammophila CBS 110553</name>
    <dbReference type="NCBI Taxonomy" id="1182543"/>
    <lineage>
        <taxon>Eukaryota</taxon>
        <taxon>Fungi</taxon>
        <taxon>Dikarya</taxon>
        <taxon>Ascomycota</taxon>
        <taxon>Pezizomycotina</taxon>
        <taxon>Eurotiomycetes</taxon>
        <taxon>Chaetothyriomycetidae</taxon>
        <taxon>Chaetothyriales</taxon>
        <taxon>Herpotrichiellaceae</taxon>
        <taxon>Cladophialophora</taxon>
    </lineage>
</organism>
<dbReference type="STRING" id="1182543.W9WWA0"/>
<dbReference type="OrthoDB" id="41532at2759"/>
<dbReference type="Proteomes" id="UP000019471">
    <property type="component" value="Unassembled WGS sequence"/>
</dbReference>
<gene>
    <name evidence="2" type="ORF">A1O5_04732</name>
</gene>
<dbReference type="CDD" id="cd04301">
    <property type="entry name" value="NAT_SF"/>
    <property type="match status" value="1"/>
</dbReference>
<dbReference type="PROSITE" id="PS51186">
    <property type="entry name" value="GNAT"/>
    <property type="match status" value="1"/>
</dbReference>